<name>A0A6J5PWT1_9CAUD</name>
<evidence type="ECO:0000313" key="1">
    <source>
        <dbReference type="EMBL" id="CAB4175187.1"/>
    </source>
</evidence>
<organism evidence="1">
    <name type="scientific">uncultured Caudovirales phage</name>
    <dbReference type="NCBI Taxonomy" id="2100421"/>
    <lineage>
        <taxon>Viruses</taxon>
        <taxon>Duplodnaviria</taxon>
        <taxon>Heunggongvirae</taxon>
        <taxon>Uroviricota</taxon>
        <taxon>Caudoviricetes</taxon>
        <taxon>Peduoviridae</taxon>
        <taxon>Maltschvirus</taxon>
        <taxon>Maltschvirus maltsch</taxon>
    </lineage>
</organism>
<proteinExistence type="predicted"/>
<reference evidence="1" key="1">
    <citation type="submission" date="2020-05" db="EMBL/GenBank/DDBJ databases">
        <authorList>
            <person name="Chiriac C."/>
            <person name="Salcher M."/>
            <person name="Ghai R."/>
            <person name="Kavagutti S V."/>
        </authorList>
    </citation>
    <scope>NUCLEOTIDE SEQUENCE</scope>
</reference>
<protein>
    <submittedName>
        <fullName evidence="1">Uncharacterized protein</fullName>
    </submittedName>
</protein>
<gene>
    <name evidence="1" type="ORF">UFOVP972_123</name>
</gene>
<dbReference type="EMBL" id="LR796923">
    <property type="protein sequence ID" value="CAB4175187.1"/>
    <property type="molecule type" value="Genomic_DNA"/>
</dbReference>
<sequence length="80" mass="8908">MTKEEFKAGVLFLLSVKNDYQFDPDSPDHCGFLACDQEITDDPGFMIVANNPEEFELILEGLGLGTEEGIHVETTVFILI</sequence>
<accession>A0A6J5PWT1</accession>